<dbReference type="VEuPathDB" id="FungiDB:RhiirFUN_006850"/>
<dbReference type="GO" id="GO:0043657">
    <property type="term" value="C:host cell"/>
    <property type="evidence" value="ECO:0007669"/>
    <property type="project" value="UniProtKB-SubCell"/>
</dbReference>
<dbReference type="Pfam" id="PF20147">
    <property type="entry name" value="Crinkler"/>
    <property type="match status" value="1"/>
</dbReference>
<evidence type="ECO:0000313" key="5">
    <source>
        <dbReference type="EMBL" id="PKK73680.1"/>
    </source>
</evidence>
<dbReference type="AlphaFoldDB" id="A0A2N1NIM3"/>
<dbReference type="Proteomes" id="UP000233469">
    <property type="component" value="Unassembled WGS sequence"/>
</dbReference>
<reference evidence="5 6" key="2">
    <citation type="submission" date="2017-10" db="EMBL/GenBank/DDBJ databases">
        <title>Extensive intraspecific genome diversity in a model arbuscular mycorrhizal fungus.</title>
        <authorList>
            <person name="Chen E.C.H."/>
            <person name="Morin E."/>
            <person name="Baudet D."/>
            <person name="Noel J."/>
            <person name="Ndikumana S."/>
            <person name="Charron P."/>
            <person name="St-Onge C."/>
            <person name="Giorgi J."/>
            <person name="Grigoriev I.V."/>
            <person name="Roux C."/>
            <person name="Martin F.M."/>
            <person name="Corradi N."/>
        </authorList>
    </citation>
    <scope>NUCLEOTIDE SEQUENCE [LARGE SCALE GENOMIC DNA]</scope>
    <source>
        <strain evidence="5 6">C2</strain>
    </source>
</reference>
<reference evidence="5 6" key="1">
    <citation type="submission" date="2016-04" db="EMBL/GenBank/DDBJ databases">
        <title>Genome analyses suggest a sexual origin of heterokaryosis in a supposedly ancient asexual fungus.</title>
        <authorList>
            <person name="Ropars J."/>
            <person name="Sedzielewska K."/>
            <person name="Noel J."/>
            <person name="Charron P."/>
            <person name="Farinelli L."/>
            <person name="Marton T."/>
            <person name="Kruger M."/>
            <person name="Pelin A."/>
            <person name="Brachmann A."/>
            <person name="Corradi N."/>
        </authorList>
    </citation>
    <scope>NUCLEOTIDE SEQUENCE [LARGE SCALE GENOMIC DNA]</scope>
    <source>
        <strain evidence="5 6">C2</strain>
    </source>
</reference>
<feature type="domain" description="Crinkler effector protein N-terminal" evidence="4">
    <location>
        <begin position="14"/>
        <end position="133"/>
    </location>
</feature>
<dbReference type="VEuPathDB" id="FungiDB:RhiirA1_540504"/>
<evidence type="ECO:0000256" key="3">
    <source>
        <dbReference type="ARBA" id="ARBA00022525"/>
    </source>
</evidence>
<organism evidence="5 6">
    <name type="scientific">Rhizophagus irregularis</name>
    <dbReference type="NCBI Taxonomy" id="588596"/>
    <lineage>
        <taxon>Eukaryota</taxon>
        <taxon>Fungi</taxon>
        <taxon>Fungi incertae sedis</taxon>
        <taxon>Mucoromycota</taxon>
        <taxon>Glomeromycotina</taxon>
        <taxon>Glomeromycetes</taxon>
        <taxon>Glomerales</taxon>
        <taxon>Glomeraceae</taxon>
        <taxon>Rhizophagus</taxon>
    </lineage>
</organism>
<keyword evidence="3" id="KW-0964">Secreted</keyword>
<evidence type="ECO:0000256" key="2">
    <source>
        <dbReference type="ARBA" id="ARBA00004613"/>
    </source>
</evidence>
<evidence type="ECO:0000259" key="4">
    <source>
        <dbReference type="Pfam" id="PF20147"/>
    </source>
</evidence>
<name>A0A2N1NIM3_9GLOM</name>
<proteinExistence type="predicted"/>
<protein>
    <recommendedName>
        <fullName evidence="4">Crinkler effector protein N-terminal domain-containing protein</fullName>
    </recommendedName>
</protein>
<comment type="subcellular location">
    <subcellularLocation>
        <location evidence="1">Host cell</location>
    </subcellularLocation>
    <subcellularLocation>
        <location evidence="2">Secreted</location>
    </subcellularLocation>
</comment>
<dbReference type="InterPro" id="IPR045379">
    <property type="entry name" value="Crinkler_N"/>
</dbReference>
<gene>
    <name evidence="5" type="ORF">RhiirC2_775723</name>
</gene>
<accession>A0A2N1NIM3</accession>
<sequence length="831" mass="96591">MMYSEKNTFKIIFSLNCLFLGKASIRSIPVIISEETTVGYSRNKYEDITVSHVKLLFLYGKKISYPLDHLNLWKVDPVSANKYDKELEKFSTEDDIKEKLKGELMNPQFPLSKYFNRNSFKDKESKFAIHIIVIDTNVSSSKEIIEVIKKNALKGLPRLPDVLSMPLQQRNFEEAMGYVKETIYNNITGRDGKSNYWCIVSGGAPGIGIELFNQVRKNMPQYIQNIYNHRNIPHDRRRTDTHLEYLCIDFGNGHRLTQQDYGIDASIIVGLRIAHAFFIEKEYGMTFQEFRIALIQYRDSFNNFHFNVVYRRNSQIPKSDKSNPPTKLFYNMIHDIAEFMLNSALPTFVQPFLSGTAPLAKNSMQELQTMHISGNIVAKCFGFLGLPRALQRLFIICFGADGKQGRKFFEQLENKELDFVDYFIKVKNSLDKQYGIKDYVANNRKVSMKLMYYCIEDIAIAPDECLDDNNPDLTIRSLERDKHIILSPAEQSVGYNLFLINMPFYFICLYNDVLYIVKPTFVRKFYDERMYWKEWEMFVAYHEAFRTNLAIRMGKTTMTLRELYPNSDKSDVYFDMSVKLKPLRVCEANEQFPLTNPLTEKPDGKIIDWQSGGVIVINGSSAPFDVFFVREPEHIDDYKFLMMNQCGSKKMPESKVEEEDEKNLKNFFYDGNDYMPITIIFTSQPYIKKKQESGVLIQIPTSGKKIGWKMFLTGLKKYEKWIISHLTCQKFYLLKTDDWCEPTTPTNENDAMTNARAGYQRAHETVQSKEINEYNSSSDDEIDDDNEQNLKNESELYENEIYIIDEMSTSLSPCAIVDIIDGKLQICSNDS</sequence>
<dbReference type="GO" id="GO:0005576">
    <property type="term" value="C:extracellular region"/>
    <property type="evidence" value="ECO:0007669"/>
    <property type="project" value="UniProtKB-SubCell"/>
</dbReference>
<evidence type="ECO:0000256" key="1">
    <source>
        <dbReference type="ARBA" id="ARBA00004340"/>
    </source>
</evidence>
<evidence type="ECO:0000313" key="6">
    <source>
        <dbReference type="Proteomes" id="UP000233469"/>
    </source>
</evidence>
<dbReference type="EMBL" id="LLXL01000353">
    <property type="protein sequence ID" value="PKK73680.1"/>
    <property type="molecule type" value="Genomic_DNA"/>
</dbReference>
<comment type="caution">
    <text evidence="5">The sequence shown here is derived from an EMBL/GenBank/DDBJ whole genome shotgun (WGS) entry which is preliminary data.</text>
</comment>
<dbReference type="VEuPathDB" id="FungiDB:FUN_004696"/>